<dbReference type="PROSITE" id="PS50943">
    <property type="entry name" value="HTH_CROC1"/>
    <property type="match status" value="1"/>
</dbReference>
<dbReference type="Pfam" id="PF13560">
    <property type="entry name" value="HTH_31"/>
    <property type="match status" value="1"/>
</dbReference>
<evidence type="ECO:0000259" key="1">
    <source>
        <dbReference type="PROSITE" id="PS50943"/>
    </source>
</evidence>
<keyword evidence="3" id="KW-1185">Reference proteome</keyword>
<proteinExistence type="predicted"/>
<sequence length="290" mass="32275">MVESGSSVPRRQLGRHLRQAREEAGMTLEAAAQELEWSRAKMYRIEGGQTLMRKHDVLAMCTVYAATRELTEALVALSVESKSKGWWHAYGDVIPAWFELYVGLEAAASRLRFFQLALIPGLLQTPEYAAAIFRTMPGTTEPEVTQAVALRMERQRLLTRRRPKAPTLEVILDQAVLYRQVPDQEAMRAQLAHLVNNAQATGVRVRILPPDAGALAANAGSFAILDFPPLGRQQVDPPTVYIEELTGALYLDKPAELATYADRWDRLSARALSADESDDLIATVIKESYE</sequence>
<dbReference type="InterPro" id="IPR010982">
    <property type="entry name" value="Lambda_DNA-bd_dom_sf"/>
</dbReference>
<dbReference type="RefSeq" id="WP_377424446.1">
    <property type="nucleotide sequence ID" value="NZ_JBHSPR010000017.1"/>
</dbReference>
<dbReference type="EMBL" id="JBHSPR010000017">
    <property type="protein sequence ID" value="MFC6018778.1"/>
    <property type="molecule type" value="Genomic_DNA"/>
</dbReference>
<dbReference type="SUPFAM" id="SSF47413">
    <property type="entry name" value="lambda repressor-like DNA-binding domains"/>
    <property type="match status" value="1"/>
</dbReference>
<evidence type="ECO:0000313" key="2">
    <source>
        <dbReference type="EMBL" id="MFC6018778.1"/>
    </source>
</evidence>
<gene>
    <name evidence="2" type="ORF">ACFP2T_21520</name>
</gene>
<dbReference type="SMART" id="SM00530">
    <property type="entry name" value="HTH_XRE"/>
    <property type="match status" value="1"/>
</dbReference>
<accession>A0ABW1KCM5</accession>
<dbReference type="InterPro" id="IPR043917">
    <property type="entry name" value="DUF5753"/>
</dbReference>
<dbReference type="Proteomes" id="UP001596203">
    <property type="component" value="Unassembled WGS sequence"/>
</dbReference>
<organism evidence="2 3">
    <name type="scientific">Plantactinospora solaniradicis</name>
    <dbReference type="NCBI Taxonomy" id="1723736"/>
    <lineage>
        <taxon>Bacteria</taxon>
        <taxon>Bacillati</taxon>
        <taxon>Actinomycetota</taxon>
        <taxon>Actinomycetes</taxon>
        <taxon>Micromonosporales</taxon>
        <taxon>Micromonosporaceae</taxon>
        <taxon>Plantactinospora</taxon>
    </lineage>
</organism>
<reference evidence="3" key="1">
    <citation type="journal article" date="2019" name="Int. J. Syst. Evol. Microbiol.">
        <title>The Global Catalogue of Microorganisms (GCM) 10K type strain sequencing project: providing services to taxonomists for standard genome sequencing and annotation.</title>
        <authorList>
            <consortium name="The Broad Institute Genomics Platform"/>
            <consortium name="The Broad Institute Genome Sequencing Center for Infectious Disease"/>
            <person name="Wu L."/>
            <person name="Ma J."/>
        </authorList>
    </citation>
    <scope>NUCLEOTIDE SEQUENCE [LARGE SCALE GENOMIC DNA]</scope>
    <source>
        <strain evidence="3">ZS-35-S2</strain>
    </source>
</reference>
<dbReference type="InterPro" id="IPR001387">
    <property type="entry name" value="Cro/C1-type_HTH"/>
</dbReference>
<dbReference type="Gene3D" id="1.10.260.40">
    <property type="entry name" value="lambda repressor-like DNA-binding domains"/>
    <property type="match status" value="1"/>
</dbReference>
<evidence type="ECO:0000313" key="3">
    <source>
        <dbReference type="Proteomes" id="UP001596203"/>
    </source>
</evidence>
<protein>
    <submittedName>
        <fullName evidence="2">Helix-turn-helix domain-containing protein</fullName>
    </submittedName>
</protein>
<feature type="domain" description="HTH cro/C1-type" evidence="1">
    <location>
        <begin position="17"/>
        <end position="70"/>
    </location>
</feature>
<name>A0ABW1KCM5_9ACTN</name>
<comment type="caution">
    <text evidence="2">The sequence shown here is derived from an EMBL/GenBank/DDBJ whole genome shotgun (WGS) entry which is preliminary data.</text>
</comment>
<dbReference type="CDD" id="cd00093">
    <property type="entry name" value="HTH_XRE"/>
    <property type="match status" value="1"/>
</dbReference>
<dbReference type="Pfam" id="PF19054">
    <property type="entry name" value="DUF5753"/>
    <property type="match status" value="1"/>
</dbReference>